<dbReference type="InterPro" id="IPR005532">
    <property type="entry name" value="SUMF_dom"/>
</dbReference>
<dbReference type="EMBL" id="QJPH01000269">
    <property type="protein sequence ID" value="PZN81345.1"/>
    <property type="molecule type" value="Genomic_DNA"/>
</dbReference>
<protein>
    <submittedName>
        <fullName evidence="2">Formylglycine-generating enzyme family protein</fullName>
    </submittedName>
</protein>
<dbReference type="Gene3D" id="3.90.1580.10">
    <property type="entry name" value="paralog of FGE (formylglycine-generating enzyme)"/>
    <property type="match status" value="1"/>
</dbReference>
<evidence type="ECO:0000313" key="3">
    <source>
        <dbReference type="Proteomes" id="UP000249396"/>
    </source>
</evidence>
<dbReference type="PANTHER" id="PTHR23150:SF35">
    <property type="entry name" value="BLL6746 PROTEIN"/>
    <property type="match status" value="1"/>
</dbReference>
<dbReference type="PANTHER" id="PTHR23150">
    <property type="entry name" value="SULFATASE MODIFYING FACTOR 1, 2"/>
    <property type="match status" value="1"/>
</dbReference>
<dbReference type="GO" id="GO:0120147">
    <property type="term" value="F:formylglycine-generating oxidase activity"/>
    <property type="evidence" value="ECO:0007669"/>
    <property type="project" value="TreeGrafter"/>
</dbReference>
<reference evidence="2 3" key="1">
    <citation type="journal article" date="2018" name="Aquat. Microb. Ecol.">
        <title>Gammaproteobacterial methanotrophs dominate.</title>
        <authorList>
            <person name="Rissanen A.J."/>
            <person name="Saarenheimo J."/>
            <person name="Tiirola M."/>
            <person name="Peura S."/>
            <person name="Aalto S.L."/>
            <person name="Karvinen A."/>
            <person name="Nykanen H."/>
        </authorList>
    </citation>
    <scope>NUCLEOTIDE SEQUENCE [LARGE SCALE GENOMIC DNA]</scope>
    <source>
        <strain evidence="2">AMbin10</strain>
    </source>
</reference>
<name>A0A2W4RB77_9GAMM</name>
<accession>A0A2W4RB77</accession>
<dbReference type="InterPro" id="IPR051043">
    <property type="entry name" value="Sulfatase_Mod_Factor_Kinase"/>
</dbReference>
<proteinExistence type="predicted"/>
<gene>
    <name evidence="2" type="ORF">DM484_08595</name>
</gene>
<dbReference type="Pfam" id="PF03781">
    <property type="entry name" value="FGE-sulfatase"/>
    <property type="match status" value="1"/>
</dbReference>
<organism evidence="2 3">
    <name type="scientific">Candidatus Methylumidiphilus alinenensis</name>
    <dbReference type="NCBI Taxonomy" id="2202197"/>
    <lineage>
        <taxon>Bacteria</taxon>
        <taxon>Pseudomonadati</taxon>
        <taxon>Pseudomonadota</taxon>
        <taxon>Gammaproteobacteria</taxon>
        <taxon>Methylococcales</taxon>
        <taxon>Candidatus Methylumidiphilus</taxon>
    </lineage>
</organism>
<dbReference type="AlphaFoldDB" id="A0A2W4RB77"/>
<dbReference type="InterPro" id="IPR042095">
    <property type="entry name" value="SUMF_sf"/>
</dbReference>
<sequence>MTTQEWAKTKNKGANMAEITIQIPAGTVFRDRLKDGSEGPTMVVIPAGHFMMGSPEAEKDRISNEGPQHRVNFAKPFAMGRDPVTFDEYDRFALAAGKPLRNDHGWGRGNRPVISMVWQHAKAYADWLSQQTGQRYRLPSEAEWEYAARAGTTTAYWWGDVFDANRAHANRGLSASGFLKSLFSGSKTKHVGTYPVDTYPANPWGLRDTSGNVWEWTADGWHDNYEGAPDDGSAWVTGGDAGLRVWRGGSWSIGPVGVRSAYRFNPDNPGNPGSFGFRLARTL</sequence>
<comment type="caution">
    <text evidence="2">The sequence shown here is derived from an EMBL/GenBank/DDBJ whole genome shotgun (WGS) entry which is preliminary data.</text>
</comment>
<dbReference type="SUPFAM" id="SSF56436">
    <property type="entry name" value="C-type lectin-like"/>
    <property type="match status" value="1"/>
</dbReference>
<evidence type="ECO:0000313" key="2">
    <source>
        <dbReference type="EMBL" id="PZN81345.1"/>
    </source>
</evidence>
<evidence type="ECO:0000259" key="1">
    <source>
        <dbReference type="Pfam" id="PF03781"/>
    </source>
</evidence>
<feature type="domain" description="Sulfatase-modifying factor enzyme-like" evidence="1">
    <location>
        <begin position="39"/>
        <end position="281"/>
    </location>
</feature>
<dbReference type="Proteomes" id="UP000249396">
    <property type="component" value="Unassembled WGS sequence"/>
</dbReference>
<dbReference type="InterPro" id="IPR016187">
    <property type="entry name" value="CTDL_fold"/>
</dbReference>